<evidence type="ECO:0000256" key="3">
    <source>
        <dbReference type="ARBA" id="ARBA00007630"/>
    </source>
</evidence>
<keyword evidence="7 15" id="KW-0963">Cytoplasm</keyword>
<dbReference type="STRING" id="633440.SAMN05421869_111353"/>
<dbReference type="SUPFAM" id="SSF75217">
    <property type="entry name" value="alpha/beta knot"/>
    <property type="match status" value="1"/>
</dbReference>
<organism evidence="19 20">
    <name type="scientific">Nonomuraea jiangxiensis</name>
    <dbReference type="NCBI Taxonomy" id="633440"/>
    <lineage>
        <taxon>Bacteria</taxon>
        <taxon>Bacillati</taxon>
        <taxon>Actinomycetota</taxon>
        <taxon>Actinomycetes</taxon>
        <taxon>Streptosporangiales</taxon>
        <taxon>Streptosporangiaceae</taxon>
        <taxon>Nonomuraea</taxon>
    </lineage>
</organism>
<evidence type="ECO:0000259" key="18">
    <source>
        <dbReference type="Pfam" id="PF01746"/>
    </source>
</evidence>
<dbReference type="InterPro" id="IPR029028">
    <property type="entry name" value="Alpha/beta_knot_MTases"/>
</dbReference>
<dbReference type="FunFam" id="1.10.1270.20:FF:000002">
    <property type="entry name" value="tRNA (guanine-N(1)-)-methyltransferase"/>
    <property type="match status" value="1"/>
</dbReference>
<comment type="subunit">
    <text evidence="4 15 17">Homodimer.</text>
</comment>
<keyword evidence="10 15" id="KW-0949">S-adenosyl-L-methionine</keyword>
<dbReference type="NCBIfam" id="NF000648">
    <property type="entry name" value="PRK00026.1"/>
    <property type="match status" value="1"/>
</dbReference>
<comment type="catalytic activity">
    <reaction evidence="14 15 17">
        <text>guanosine(37) in tRNA + S-adenosyl-L-methionine = N(1)-methylguanosine(37) in tRNA + S-adenosyl-L-homocysteine + H(+)</text>
        <dbReference type="Rhea" id="RHEA:36899"/>
        <dbReference type="Rhea" id="RHEA-COMP:10145"/>
        <dbReference type="Rhea" id="RHEA-COMP:10147"/>
        <dbReference type="ChEBI" id="CHEBI:15378"/>
        <dbReference type="ChEBI" id="CHEBI:57856"/>
        <dbReference type="ChEBI" id="CHEBI:59789"/>
        <dbReference type="ChEBI" id="CHEBI:73542"/>
        <dbReference type="ChEBI" id="CHEBI:74269"/>
        <dbReference type="EC" id="2.1.1.228"/>
    </reaction>
</comment>
<evidence type="ECO:0000256" key="4">
    <source>
        <dbReference type="ARBA" id="ARBA00011738"/>
    </source>
</evidence>
<evidence type="ECO:0000256" key="5">
    <source>
        <dbReference type="ARBA" id="ARBA00012807"/>
    </source>
</evidence>
<dbReference type="Pfam" id="PF01746">
    <property type="entry name" value="tRNA_m1G_MT"/>
    <property type="match status" value="1"/>
</dbReference>
<dbReference type="Gene3D" id="1.10.1270.20">
    <property type="entry name" value="tRNA(m1g37)methyltransferase, domain 2"/>
    <property type="match status" value="1"/>
</dbReference>
<keyword evidence="9 15" id="KW-0808">Transferase</keyword>
<evidence type="ECO:0000256" key="14">
    <source>
        <dbReference type="ARBA" id="ARBA00047783"/>
    </source>
</evidence>
<name>A0A1G8VJS4_9ACTN</name>
<dbReference type="PANTHER" id="PTHR46417">
    <property type="entry name" value="TRNA (GUANINE-N(1)-)-METHYLTRANSFERASE"/>
    <property type="match status" value="1"/>
</dbReference>
<dbReference type="InterPro" id="IPR029026">
    <property type="entry name" value="tRNA_m1G_MTases_N"/>
</dbReference>
<dbReference type="NCBIfam" id="TIGR00088">
    <property type="entry name" value="trmD"/>
    <property type="match status" value="1"/>
</dbReference>
<evidence type="ECO:0000313" key="19">
    <source>
        <dbReference type="EMBL" id="SDJ66321.1"/>
    </source>
</evidence>
<reference evidence="19 20" key="1">
    <citation type="submission" date="2016-10" db="EMBL/GenBank/DDBJ databases">
        <authorList>
            <person name="de Groot N.N."/>
        </authorList>
    </citation>
    <scope>NUCLEOTIDE SEQUENCE [LARGE SCALE GENOMIC DNA]</scope>
    <source>
        <strain evidence="19 20">CGMCC 4.6533</strain>
    </source>
</reference>
<evidence type="ECO:0000256" key="8">
    <source>
        <dbReference type="ARBA" id="ARBA00022603"/>
    </source>
</evidence>
<comment type="function">
    <text evidence="1 15 17">Specifically methylates guanosine-37 in various tRNAs.</text>
</comment>
<evidence type="ECO:0000256" key="9">
    <source>
        <dbReference type="ARBA" id="ARBA00022679"/>
    </source>
</evidence>
<accession>A0A1G8VJS4</accession>
<proteinExistence type="inferred from homology"/>
<comment type="subcellular location">
    <subcellularLocation>
        <location evidence="2 15 17">Cytoplasm</location>
    </subcellularLocation>
</comment>
<dbReference type="EC" id="2.1.1.228" evidence="5 15"/>
<sequence>MRLDIISIFPEYFAPLDVSLIGKARERGTLDVRVHQLRDWAHDVHKTVDDTPYGGGPGMVMKPEVWGEAIDAVIGDGTPRMIVPTPSGRPFTQELAQELAEEPWLLFACGRYEGIDSRVVAEYATRLRVDEVGIGDYVLAGGEVAVLVMVEAIGRLLPGVLGNAQSAVDDSFAPGSMRNLVEGPVYTKPPVWRGHEVPAVLLSGHHGKIARWRRDEALRRTVANRPELAAALDVDALDKHDRKLLEELSFRVGPEDVAN</sequence>
<evidence type="ECO:0000256" key="15">
    <source>
        <dbReference type="HAMAP-Rule" id="MF_00605"/>
    </source>
</evidence>
<dbReference type="PIRSF" id="PIRSF000386">
    <property type="entry name" value="tRNA_mtase"/>
    <property type="match status" value="1"/>
</dbReference>
<evidence type="ECO:0000256" key="13">
    <source>
        <dbReference type="ARBA" id="ARBA00033392"/>
    </source>
</evidence>
<dbReference type="GO" id="GO:0052906">
    <property type="term" value="F:tRNA (guanine(37)-N1)-methyltransferase activity"/>
    <property type="evidence" value="ECO:0007669"/>
    <property type="project" value="UniProtKB-UniRule"/>
</dbReference>
<evidence type="ECO:0000256" key="12">
    <source>
        <dbReference type="ARBA" id="ARBA00029736"/>
    </source>
</evidence>
<evidence type="ECO:0000256" key="7">
    <source>
        <dbReference type="ARBA" id="ARBA00022490"/>
    </source>
</evidence>
<dbReference type="OrthoDB" id="9807416at2"/>
<evidence type="ECO:0000256" key="2">
    <source>
        <dbReference type="ARBA" id="ARBA00004496"/>
    </source>
</evidence>
<dbReference type="HAMAP" id="MF_00605">
    <property type="entry name" value="TrmD"/>
    <property type="match status" value="1"/>
</dbReference>
<dbReference type="CDD" id="cd18080">
    <property type="entry name" value="TrmD-like"/>
    <property type="match status" value="1"/>
</dbReference>
<evidence type="ECO:0000256" key="1">
    <source>
        <dbReference type="ARBA" id="ARBA00002634"/>
    </source>
</evidence>
<dbReference type="InterPro" id="IPR002649">
    <property type="entry name" value="tRNA_m1G_MeTrfase_TrmD"/>
</dbReference>
<keyword evidence="11 15" id="KW-0819">tRNA processing</keyword>
<dbReference type="AlphaFoldDB" id="A0A1G8VJS4"/>
<dbReference type="Proteomes" id="UP000199202">
    <property type="component" value="Unassembled WGS sequence"/>
</dbReference>
<evidence type="ECO:0000256" key="10">
    <source>
        <dbReference type="ARBA" id="ARBA00022691"/>
    </source>
</evidence>
<dbReference type="PANTHER" id="PTHR46417:SF1">
    <property type="entry name" value="TRNA (GUANINE-N(1)-)-METHYLTRANSFERASE"/>
    <property type="match status" value="1"/>
</dbReference>
<dbReference type="InterPro" id="IPR016009">
    <property type="entry name" value="tRNA_MeTrfase_TRMD/TRM10"/>
</dbReference>
<evidence type="ECO:0000256" key="17">
    <source>
        <dbReference type="RuleBase" id="RU003464"/>
    </source>
</evidence>
<feature type="binding site" evidence="15 16">
    <location>
        <begin position="134"/>
        <end position="139"/>
    </location>
    <ligand>
        <name>S-adenosyl-L-methionine</name>
        <dbReference type="ChEBI" id="CHEBI:59789"/>
    </ligand>
</feature>
<evidence type="ECO:0000256" key="16">
    <source>
        <dbReference type="PIRSR" id="PIRSR000386-1"/>
    </source>
</evidence>
<dbReference type="EMBL" id="FNDJ01000011">
    <property type="protein sequence ID" value="SDJ66321.1"/>
    <property type="molecule type" value="Genomic_DNA"/>
</dbReference>
<feature type="binding site" evidence="15 16">
    <location>
        <position position="110"/>
    </location>
    <ligand>
        <name>S-adenosyl-L-methionine</name>
        <dbReference type="ChEBI" id="CHEBI:59789"/>
    </ligand>
</feature>
<protein>
    <recommendedName>
        <fullName evidence="6 15">tRNA (guanine-N(1)-)-methyltransferase</fullName>
        <ecNumber evidence="5 15">2.1.1.228</ecNumber>
    </recommendedName>
    <alternativeName>
        <fullName evidence="12 15">M1G-methyltransferase</fullName>
    </alternativeName>
    <alternativeName>
        <fullName evidence="13 15">tRNA [GM37] methyltransferase</fullName>
    </alternativeName>
</protein>
<evidence type="ECO:0000256" key="6">
    <source>
        <dbReference type="ARBA" id="ARBA00014679"/>
    </source>
</evidence>
<dbReference type="RefSeq" id="WP_090935940.1">
    <property type="nucleotide sequence ID" value="NZ_FNDJ01000011.1"/>
</dbReference>
<dbReference type="GO" id="GO:0002939">
    <property type="term" value="P:tRNA N1-guanine methylation"/>
    <property type="evidence" value="ECO:0007669"/>
    <property type="project" value="TreeGrafter"/>
</dbReference>
<evidence type="ECO:0000256" key="11">
    <source>
        <dbReference type="ARBA" id="ARBA00022694"/>
    </source>
</evidence>
<keyword evidence="8 15" id="KW-0489">Methyltransferase</keyword>
<evidence type="ECO:0000313" key="20">
    <source>
        <dbReference type="Proteomes" id="UP000199202"/>
    </source>
</evidence>
<keyword evidence="20" id="KW-1185">Reference proteome</keyword>
<dbReference type="GO" id="GO:0005829">
    <property type="term" value="C:cytosol"/>
    <property type="evidence" value="ECO:0007669"/>
    <property type="project" value="TreeGrafter"/>
</dbReference>
<dbReference type="Gene3D" id="3.40.1280.10">
    <property type="match status" value="1"/>
</dbReference>
<dbReference type="InterPro" id="IPR023148">
    <property type="entry name" value="tRNA_m1G_MeTrfase_C_sf"/>
</dbReference>
<gene>
    <name evidence="15" type="primary">trmD</name>
    <name evidence="19" type="ORF">SAMN05421869_111353</name>
</gene>
<comment type="similarity">
    <text evidence="3 15 17">Belongs to the RNA methyltransferase TrmD family.</text>
</comment>
<dbReference type="FunFam" id="3.40.1280.10:FF:000001">
    <property type="entry name" value="tRNA (guanine-N(1)-)-methyltransferase"/>
    <property type="match status" value="1"/>
</dbReference>
<feature type="domain" description="tRNA methyltransferase TRMD/TRM10-type" evidence="18">
    <location>
        <begin position="1"/>
        <end position="229"/>
    </location>
</feature>